<accession>A0A225VEZ0</accession>
<evidence type="ECO:0000313" key="2">
    <source>
        <dbReference type="EMBL" id="OWZ03499.1"/>
    </source>
</evidence>
<evidence type="ECO:0000313" key="3">
    <source>
        <dbReference type="Proteomes" id="UP000198211"/>
    </source>
</evidence>
<evidence type="ECO:0000256" key="1">
    <source>
        <dbReference type="SAM" id="MobiDB-lite"/>
    </source>
</evidence>
<dbReference type="EMBL" id="NBNE01005484">
    <property type="protein sequence ID" value="OWZ03499.1"/>
    <property type="molecule type" value="Genomic_DNA"/>
</dbReference>
<gene>
    <name evidence="2" type="ORF">PHMEG_00024762</name>
</gene>
<dbReference type="STRING" id="4795.A0A225VEZ0"/>
<proteinExistence type="predicted"/>
<dbReference type="AlphaFoldDB" id="A0A225VEZ0"/>
<reference evidence="3" key="1">
    <citation type="submission" date="2017-03" db="EMBL/GenBank/DDBJ databases">
        <title>Phytopthora megakarya and P. palmivora, two closely related causual agents of cacao black pod achieved similar genome size and gene model numbers by different mechanisms.</title>
        <authorList>
            <person name="Ali S."/>
            <person name="Shao J."/>
            <person name="Larry D.J."/>
            <person name="Kronmiller B."/>
            <person name="Shen D."/>
            <person name="Strem M.D."/>
            <person name="Melnick R.L."/>
            <person name="Guiltinan M.J."/>
            <person name="Tyler B.M."/>
            <person name="Meinhardt L.W."/>
            <person name="Bailey B.A."/>
        </authorList>
    </citation>
    <scope>NUCLEOTIDE SEQUENCE [LARGE SCALE GENOMIC DNA]</scope>
    <source>
        <strain evidence="3">zdho120</strain>
    </source>
</reference>
<protein>
    <submittedName>
        <fullName evidence="2">Uncharacterized protein</fullName>
    </submittedName>
</protein>
<dbReference type="OrthoDB" id="125937at2759"/>
<comment type="caution">
    <text evidence="2">The sequence shown here is derived from an EMBL/GenBank/DDBJ whole genome shotgun (WGS) entry which is preliminary data.</text>
</comment>
<keyword evidence="3" id="KW-1185">Reference proteome</keyword>
<name>A0A225VEZ0_9STRA</name>
<sequence length="278" mass="30397">MIPTGFSNTSRRPSSHDVPDADEHGLNVVSYPFALLEGTHSDSGASDTLGRGRRSSNASCERLNSLEGLVEGMAKQQMKFMEDQAKLQKQMQQREESAYAQPFEHPFSGSSAFPSFLKARDRKMRVGSLDASMLTALPAATATTPVTNVRPVAPVASPEQPQVQQQAGPAVEQFAPPTNFGVKIPKPRDLDWPAFIKFSGKEVYPGLDADFKPCELHFLQRLGAAQQISSGDWPEEFRILALNGKLDGTALHVMNRMLVPYITTITAAKGLQLMTPEK</sequence>
<dbReference type="Proteomes" id="UP000198211">
    <property type="component" value="Unassembled WGS sequence"/>
</dbReference>
<feature type="compositionally biased region" description="Basic and acidic residues" evidence="1">
    <location>
        <begin position="14"/>
        <end position="23"/>
    </location>
</feature>
<feature type="compositionally biased region" description="Polar residues" evidence="1">
    <location>
        <begin position="1"/>
        <end position="12"/>
    </location>
</feature>
<feature type="region of interest" description="Disordered" evidence="1">
    <location>
        <begin position="1"/>
        <end position="23"/>
    </location>
</feature>
<organism evidence="2 3">
    <name type="scientific">Phytophthora megakarya</name>
    <dbReference type="NCBI Taxonomy" id="4795"/>
    <lineage>
        <taxon>Eukaryota</taxon>
        <taxon>Sar</taxon>
        <taxon>Stramenopiles</taxon>
        <taxon>Oomycota</taxon>
        <taxon>Peronosporomycetes</taxon>
        <taxon>Peronosporales</taxon>
        <taxon>Peronosporaceae</taxon>
        <taxon>Phytophthora</taxon>
    </lineage>
</organism>